<gene>
    <name evidence="10" type="ORF">DNTS_016197</name>
</gene>
<keyword evidence="3" id="KW-0677">Repeat</keyword>
<dbReference type="InterPro" id="IPR002641">
    <property type="entry name" value="PNPLA_dom"/>
</dbReference>
<dbReference type="Gene3D" id="3.40.1090.10">
    <property type="entry name" value="Cytosolic phospholipase A2 catalytic domain"/>
    <property type="match status" value="1"/>
</dbReference>
<keyword evidence="11" id="KW-1185">Reference proteome</keyword>
<evidence type="ECO:0000256" key="3">
    <source>
        <dbReference type="ARBA" id="ARBA00022737"/>
    </source>
</evidence>
<dbReference type="InterPro" id="IPR002048">
    <property type="entry name" value="EF_hand_dom"/>
</dbReference>
<dbReference type="GO" id="GO:0016042">
    <property type="term" value="P:lipid catabolic process"/>
    <property type="evidence" value="ECO:0007669"/>
    <property type="project" value="UniProtKB-UniRule"/>
</dbReference>
<dbReference type="STRING" id="623744.A0A553Q0G7"/>
<dbReference type="GO" id="GO:0016787">
    <property type="term" value="F:hydrolase activity"/>
    <property type="evidence" value="ECO:0007669"/>
    <property type="project" value="UniProtKB-UniRule"/>
</dbReference>
<feature type="short sequence motif" description="DGA/G" evidence="6">
    <location>
        <begin position="1270"/>
        <end position="1272"/>
    </location>
</feature>
<comment type="caution">
    <text evidence="10">The sequence shown here is derived from an EMBL/GenBank/DDBJ whole genome shotgun (WGS) entry which is preliminary data.</text>
</comment>
<dbReference type="SUPFAM" id="SSF52151">
    <property type="entry name" value="FabD/lysophospholipase-like"/>
    <property type="match status" value="1"/>
</dbReference>
<feature type="active site" description="Nucleophile" evidence="6">
    <location>
        <position position="1151"/>
    </location>
</feature>
<feature type="compositionally biased region" description="Polar residues" evidence="7">
    <location>
        <begin position="11"/>
        <end position="22"/>
    </location>
</feature>
<evidence type="ECO:0000256" key="4">
    <source>
        <dbReference type="ARBA" id="ARBA00022837"/>
    </source>
</evidence>
<dbReference type="GO" id="GO:0005509">
    <property type="term" value="F:calcium ion binding"/>
    <property type="evidence" value="ECO:0007669"/>
    <property type="project" value="InterPro"/>
</dbReference>
<keyword evidence="1" id="KW-0597">Phosphoprotein</keyword>
<feature type="domain" description="EF-hand" evidence="8">
    <location>
        <begin position="652"/>
        <end position="675"/>
    </location>
</feature>
<feature type="domain" description="EF-hand" evidence="8">
    <location>
        <begin position="578"/>
        <end position="613"/>
    </location>
</feature>
<dbReference type="InterPro" id="IPR011992">
    <property type="entry name" value="EF-hand-dom_pair"/>
</dbReference>
<protein>
    <submittedName>
        <fullName evidence="10">Uncharacterized protein</fullName>
    </submittedName>
</protein>
<dbReference type="SMART" id="SM00054">
    <property type="entry name" value="EFh"/>
    <property type="match status" value="8"/>
</dbReference>
<evidence type="ECO:0000256" key="2">
    <source>
        <dbReference type="ARBA" id="ARBA00022723"/>
    </source>
</evidence>
<dbReference type="Gene3D" id="1.10.238.10">
    <property type="entry name" value="EF-hand"/>
    <property type="match status" value="7"/>
</dbReference>
<dbReference type="Pfam" id="PF13202">
    <property type="entry name" value="EF-hand_5"/>
    <property type="match status" value="2"/>
</dbReference>
<feature type="active site" description="Proton acceptor" evidence="6">
    <location>
        <position position="1270"/>
    </location>
</feature>
<evidence type="ECO:0000256" key="5">
    <source>
        <dbReference type="ARBA" id="ARBA00023098"/>
    </source>
</evidence>
<feature type="domain" description="EF-hand" evidence="8">
    <location>
        <begin position="87"/>
        <end position="122"/>
    </location>
</feature>
<keyword evidence="2" id="KW-0479">Metal-binding</keyword>
<dbReference type="InterPro" id="IPR016035">
    <property type="entry name" value="Acyl_Trfase/lysoPLipase"/>
</dbReference>
<accession>A0A553Q0G7</accession>
<organism evidence="10 11">
    <name type="scientific">Danionella cerebrum</name>
    <dbReference type="NCBI Taxonomy" id="2873325"/>
    <lineage>
        <taxon>Eukaryota</taxon>
        <taxon>Metazoa</taxon>
        <taxon>Chordata</taxon>
        <taxon>Craniata</taxon>
        <taxon>Vertebrata</taxon>
        <taxon>Euteleostomi</taxon>
        <taxon>Actinopterygii</taxon>
        <taxon>Neopterygii</taxon>
        <taxon>Teleostei</taxon>
        <taxon>Ostariophysi</taxon>
        <taxon>Cypriniformes</taxon>
        <taxon>Danionidae</taxon>
        <taxon>Danioninae</taxon>
        <taxon>Danionella</taxon>
    </lineage>
</organism>
<dbReference type="InterPro" id="IPR052603">
    <property type="entry name" value="EFCB6"/>
</dbReference>
<feature type="domain" description="EF-hand" evidence="8">
    <location>
        <begin position="746"/>
        <end position="781"/>
    </location>
</feature>
<proteinExistence type="predicted"/>
<dbReference type="PROSITE" id="PS50222">
    <property type="entry name" value="EF_HAND_2"/>
    <property type="match status" value="7"/>
</dbReference>
<evidence type="ECO:0000256" key="1">
    <source>
        <dbReference type="ARBA" id="ARBA00022553"/>
    </source>
</evidence>
<dbReference type="InterPro" id="IPR015070">
    <property type="entry name" value="EF_hand_DJBP"/>
</dbReference>
<feature type="domain" description="PNPLA" evidence="9">
    <location>
        <begin position="1114"/>
        <end position="1283"/>
    </location>
</feature>
<keyword evidence="5 6" id="KW-0443">Lipid metabolism</keyword>
<evidence type="ECO:0000313" key="10">
    <source>
        <dbReference type="EMBL" id="TRY83441.1"/>
    </source>
</evidence>
<keyword evidence="6" id="KW-0442">Lipid degradation</keyword>
<feature type="domain" description="EF-hand" evidence="8">
    <location>
        <begin position="1040"/>
        <end position="1075"/>
    </location>
</feature>
<evidence type="ECO:0000259" key="8">
    <source>
        <dbReference type="PROSITE" id="PS50222"/>
    </source>
</evidence>
<feature type="domain" description="EF-hand" evidence="8">
    <location>
        <begin position="442"/>
        <end position="477"/>
    </location>
</feature>
<keyword evidence="4" id="KW-0106">Calcium</keyword>
<feature type="region of interest" description="Disordered" evidence="7">
    <location>
        <begin position="1"/>
        <end position="22"/>
    </location>
</feature>
<evidence type="ECO:0000259" key="9">
    <source>
        <dbReference type="PROSITE" id="PS51635"/>
    </source>
</evidence>
<dbReference type="PANTHER" id="PTHR20875:SF2">
    <property type="entry name" value="EF-HAND CALCIUM-BINDING DOMAIN-CONTAINING PROTEIN 6"/>
    <property type="match status" value="1"/>
</dbReference>
<dbReference type="PROSITE" id="PS51635">
    <property type="entry name" value="PNPLA"/>
    <property type="match status" value="1"/>
</dbReference>
<dbReference type="CDD" id="cd00051">
    <property type="entry name" value="EFh"/>
    <property type="match status" value="1"/>
</dbReference>
<dbReference type="InterPro" id="IPR018247">
    <property type="entry name" value="EF_Hand_1_Ca_BS"/>
</dbReference>
<comment type="caution">
    <text evidence="6">Lacks conserved residue(s) required for the propagation of feature annotation.</text>
</comment>
<dbReference type="Pfam" id="PF01734">
    <property type="entry name" value="Patatin"/>
    <property type="match status" value="1"/>
</dbReference>
<feature type="short sequence motif" description="GXSXG" evidence="6">
    <location>
        <begin position="1149"/>
        <end position="1153"/>
    </location>
</feature>
<dbReference type="Proteomes" id="UP000316079">
    <property type="component" value="Unassembled WGS sequence"/>
</dbReference>
<dbReference type="Pfam" id="PF08976">
    <property type="entry name" value="EF-hand_11"/>
    <property type="match status" value="1"/>
</dbReference>
<name>A0A553Q0G7_9TELE</name>
<evidence type="ECO:0000256" key="7">
    <source>
        <dbReference type="SAM" id="MobiDB-lite"/>
    </source>
</evidence>
<keyword evidence="6" id="KW-0378">Hydrolase</keyword>
<dbReference type="PROSITE" id="PS00018">
    <property type="entry name" value="EF_HAND_1"/>
    <property type="match status" value="4"/>
</dbReference>
<dbReference type="GO" id="GO:0005654">
    <property type="term" value="C:nucleoplasm"/>
    <property type="evidence" value="ECO:0007669"/>
    <property type="project" value="TreeGrafter"/>
</dbReference>
<dbReference type="PANTHER" id="PTHR20875">
    <property type="entry name" value="EF-HAND CALCIUM-BINDING DOMAIN-CONTAINING PROTEIN 6-RELATED"/>
    <property type="match status" value="1"/>
</dbReference>
<feature type="domain" description="EF-hand" evidence="8">
    <location>
        <begin position="137"/>
        <end position="172"/>
    </location>
</feature>
<reference evidence="10 11" key="1">
    <citation type="journal article" date="2019" name="Sci. Data">
        <title>Hybrid genome assembly and annotation of Danionella translucida.</title>
        <authorList>
            <person name="Kadobianskyi M."/>
            <person name="Schulze L."/>
            <person name="Schuelke M."/>
            <person name="Judkewitz B."/>
        </authorList>
    </citation>
    <scope>NUCLEOTIDE SEQUENCE [LARGE SCALE GENOMIC DNA]</scope>
    <source>
        <strain evidence="10 11">Bolton</strain>
    </source>
</reference>
<dbReference type="SUPFAM" id="SSF47473">
    <property type="entry name" value="EF-hand"/>
    <property type="match status" value="5"/>
</dbReference>
<evidence type="ECO:0000313" key="11">
    <source>
        <dbReference type="Proteomes" id="UP000316079"/>
    </source>
</evidence>
<sequence length="1380" mass="157729">MRPRSAVEYRASSSTQMPQISSRVDLSPTTHALAILPRAKSASRLSTGDFSRRSTLTSDSASSVQSVADGDLSVVDIENLLLERVRDKKDDLKVAFEAFDLEGSKTVTRGEFKRIIEGFLVPLTDFQFEGLLAQMGGNLKNITRAFHLFDYNNDGQIQQHELRKVLEGYCFPISPQEFNRFGVNITEPVKWKVFLGLFEDGTRLEEDLCMALENLNCSLTHEQFSTLADFLDEENTDVINYQRFLDLLHLQNPPMEVLKQKLLENYDALMESIINITKNHSDTVLLEELRKLINHYGQSLTEQHFSRLCEPFLEGSQVYYKRFLKSLGVPEKMECVVERKDAEREASTLNRRKQDMKVIVLRKLKERLQRRRMTLPDYLMSIRKNKTAELTLRDFSKVLDDCGISLEESQLQMLKESLGFNAGPISVDCFMDEYEDVEIPDKDEEDVLTAFRFMDKNRDGLVNLVDFRPLFDSLMFVTQEREYQKFLHFLGLKPGATLNFADFSKKVLLGSEVVSLNDILRDGCLENPCDQVHNYLADLAQRHPSKFSEVFCHLSDDCKRILTKNGLKQLLFKHYMPVTPNEFEKLWSRFDEDGNGFVTQTEFLKKLEVTVEKAKEPGILSEKSSDSEFLLQKLRKWIGSVYGSVSRNLVILDKNKEGHVTVAELLSLLQIHGFELTENQLTHLLNLLGFDACLKELPYLDFLTRLVGHPGDTPEGPATHSTESLEDVEELSPGRAIQKLKELVTSSTETLHKAFSAFDKTGDGLVTQVEFRQVLDNFCIRLSNVQFRKLLSELRIKEGEDTTVDWKEFLKVFNLDSQETADEWVKKIRKIRFPNQSQPLTISEILKRIQEVVSARIYTITQEMIDLDYANKNTISRMDFKTICARHFMRLSDNQSPDNFHRPSTAGKISALILNCEDVEIKVRPRIQNCWKLIQRRCRQADPERTGEVPVATFMEILKDLHIGLSSAEFKQLSVKYDIKASGRVSYLHFLRHFVLMFSGQGDTSSRRLKLQPPRTLMSPGPLSTQCVETMLRISRPVQLVWREMRQRFISFDKERTGKVSLLDFRKVLKQFSLNLGVFSTEAVTVGDEWHRCGLPSETLLLINMQESPGQWNISFAGCGFLMAYYCGVYCSLYQRAQFLFKGATKICGASSGALMGAVLACQISPVKCCENLLEMSREARKGIFGAVHPSFNLLKTVRNFLTQELPDDAHLLASGRLFVSLTRVSDGKNVLVSEFSSKEDLIQALICSCFYPLYCGVIPPSYHGIRYIDGALSDNMPFSNLRNTITISPFSGESDIRPYRNPFYFHEIYYNNVSIDINFMNAHRVVIAFFPPEPEVCGVDYSDAVESAVDVQDDTKKDSTNSSLKVSRYRHTSIDKRLK</sequence>
<dbReference type="OrthoDB" id="26525at2759"/>
<dbReference type="EMBL" id="SRMA01026473">
    <property type="protein sequence ID" value="TRY83441.1"/>
    <property type="molecule type" value="Genomic_DNA"/>
</dbReference>
<evidence type="ECO:0000256" key="6">
    <source>
        <dbReference type="PROSITE-ProRule" id="PRU01161"/>
    </source>
</evidence>